<evidence type="ECO:0000256" key="6">
    <source>
        <dbReference type="RuleBase" id="RU004075"/>
    </source>
</evidence>
<protein>
    <submittedName>
        <fullName evidence="9">Alanine--glyoxylate aminotransferase family protein</fullName>
    </submittedName>
</protein>
<accession>A0A7K4FP51</accession>
<comment type="cofactor">
    <cofactor evidence="1 7">
        <name>pyridoxal 5'-phosphate</name>
        <dbReference type="ChEBI" id="CHEBI:597326"/>
    </cofactor>
</comment>
<dbReference type="GO" id="GO:0019265">
    <property type="term" value="P:glycine biosynthetic process, by transamination of glyoxylate"/>
    <property type="evidence" value="ECO:0007669"/>
    <property type="project" value="TreeGrafter"/>
</dbReference>
<feature type="domain" description="Aminotransferase class V" evidence="8">
    <location>
        <begin position="22"/>
        <end position="325"/>
    </location>
</feature>
<evidence type="ECO:0000256" key="7">
    <source>
        <dbReference type="RuleBase" id="RU004504"/>
    </source>
</evidence>
<dbReference type="SUPFAM" id="SSF53383">
    <property type="entry name" value="PLP-dependent transferases"/>
    <property type="match status" value="1"/>
</dbReference>
<organism evidence="9 10">
    <name type="scientific">Ferroplasma acidiphilum</name>
    <dbReference type="NCBI Taxonomy" id="74969"/>
    <lineage>
        <taxon>Archaea</taxon>
        <taxon>Methanobacteriati</taxon>
        <taxon>Thermoplasmatota</taxon>
        <taxon>Thermoplasmata</taxon>
        <taxon>Thermoplasmatales</taxon>
        <taxon>Ferroplasmaceae</taxon>
        <taxon>Ferroplasma</taxon>
    </lineage>
</organism>
<evidence type="ECO:0000313" key="9">
    <source>
        <dbReference type="EMBL" id="NOL60794.1"/>
    </source>
</evidence>
<gene>
    <name evidence="9" type="ORF">HLB00_08130</name>
</gene>
<keyword evidence="5" id="KW-0663">Pyridoxal phosphate</keyword>
<dbReference type="PANTHER" id="PTHR21152:SF24">
    <property type="entry name" value="ALANINE--GLYOXYLATE AMINOTRANSFERASE 1"/>
    <property type="match status" value="1"/>
</dbReference>
<evidence type="ECO:0000256" key="4">
    <source>
        <dbReference type="ARBA" id="ARBA00022679"/>
    </source>
</evidence>
<evidence type="ECO:0000259" key="8">
    <source>
        <dbReference type="Pfam" id="PF00266"/>
    </source>
</evidence>
<dbReference type="PANTHER" id="PTHR21152">
    <property type="entry name" value="AMINOTRANSFERASE CLASS V"/>
    <property type="match status" value="1"/>
</dbReference>
<dbReference type="Pfam" id="PF00266">
    <property type="entry name" value="Aminotran_5"/>
    <property type="match status" value="1"/>
</dbReference>
<sequence length="380" mass="41035">MHVGPSIGNYDVLSAAVQPNIGFASPEFNSAMKSSLEGLRYITGADDSYTPFILPGSGTVAMESVMSFIPRNSRILVVSNGVFGDRWEAIMSRYPVAIKVLKAEAGKSVSLEDIDHEVSSRRYFAVAMTQVETSTGVKLDVESVAKTVRNKVDLIIVDGVASIGGENMQAARWGIDVALTASQKALGAQAGAGLLVASRSAIEKLREESISGYFADLRNWSDLMNKFLAGGGGYFATPPIGTVFSIQKSMALIRSETIEARIKRHEICSQAFRAGISHMGLEILASEKLRSNTVTGVIVDGIDIPDFLQRCMKKGVEFGAGVHPAFRDRYFRVGHMGWVKPEHIITALNVIESSLEEIGKEVGHGSALAAEEVFSKHHEI</sequence>
<dbReference type="InterPro" id="IPR015421">
    <property type="entry name" value="PyrdxlP-dep_Trfase_major"/>
</dbReference>
<evidence type="ECO:0000256" key="5">
    <source>
        <dbReference type="ARBA" id="ARBA00022898"/>
    </source>
</evidence>
<dbReference type="EMBL" id="JABGBP010000301">
    <property type="protein sequence ID" value="NOL60794.1"/>
    <property type="molecule type" value="Genomic_DNA"/>
</dbReference>
<dbReference type="InterPro" id="IPR015424">
    <property type="entry name" value="PyrdxlP-dep_Trfase"/>
</dbReference>
<dbReference type="GO" id="GO:0004760">
    <property type="term" value="F:L-serine-pyruvate transaminase activity"/>
    <property type="evidence" value="ECO:0007669"/>
    <property type="project" value="TreeGrafter"/>
</dbReference>
<dbReference type="AlphaFoldDB" id="A0A7K4FP51"/>
<dbReference type="InterPro" id="IPR015422">
    <property type="entry name" value="PyrdxlP-dep_Trfase_small"/>
</dbReference>
<dbReference type="Gene3D" id="3.90.1150.10">
    <property type="entry name" value="Aspartate Aminotransferase, domain 1"/>
    <property type="match status" value="1"/>
</dbReference>
<dbReference type="GO" id="GO:0008453">
    <property type="term" value="F:alanine-glyoxylate transaminase activity"/>
    <property type="evidence" value="ECO:0007669"/>
    <property type="project" value="TreeGrafter"/>
</dbReference>
<dbReference type="InterPro" id="IPR020578">
    <property type="entry name" value="Aminotrans_V_PyrdxlP_BS"/>
</dbReference>
<name>A0A7K4FP51_9ARCH</name>
<evidence type="ECO:0000256" key="2">
    <source>
        <dbReference type="ARBA" id="ARBA00009236"/>
    </source>
</evidence>
<evidence type="ECO:0000256" key="1">
    <source>
        <dbReference type="ARBA" id="ARBA00001933"/>
    </source>
</evidence>
<keyword evidence="3 9" id="KW-0032">Aminotransferase</keyword>
<dbReference type="PIRSF" id="PIRSF000524">
    <property type="entry name" value="SPT"/>
    <property type="match status" value="1"/>
</dbReference>
<dbReference type="InterPro" id="IPR000192">
    <property type="entry name" value="Aminotrans_V_dom"/>
</dbReference>
<evidence type="ECO:0000256" key="3">
    <source>
        <dbReference type="ARBA" id="ARBA00022576"/>
    </source>
</evidence>
<evidence type="ECO:0000313" key="10">
    <source>
        <dbReference type="Proteomes" id="UP000546917"/>
    </source>
</evidence>
<dbReference type="Proteomes" id="UP000546917">
    <property type="component" value="Unassembled WGS sequence"/>
</dbReference>
<keyword evidence="4 9" id="KW-0808">Transferase</keyword>
<reference evidence="9 10" key="1">
    <citation type="submission" date="2020-05" db="EMBL/GenBank/DDBJ databases">
        <authorList>
            <person name="Zhang R."/>
        </authorList>
    </citation>
    <scope>NUCLEOTIDE SEQUENCE [LARGE SCALE GENOMIC DNA]</scope>
    <source>
        <strain evidence="9 10">DSM 28986</strain>
    </source>
</reference>
<comment type="similarity">
    <text evidence="2 6">Belongs to the class-V pyridoxal-phosphate-dependent aminotransferase family.</text>
</comment>
<dbReference type="PROSITE" id="PS00595">
    <property type="entry name" value="AA_TRANSFER_CLASS_5"/>
    <property type="match status" value="1"/>
</dbReference>
<dbReference type="InterPro" id="IPR024169">
    <property type="entry name" value="SP_NH2Trfase/AEP_transaminase"/>
</dbReference>
<comment type="caution">
    <text evidence="9">The sequence shown here is derived from an EMBL/GenBank/DDBJ whole genome shotgun (WGS) entry which is preliminary data.</text>
</comment>
<proteinExistence type="inferred from homology"/>
<dbReference type="Gene3D" id="3.40.640.10">
    <property type="entry name" value="Type I PLP-dependent aspartate aminotransferase-like (Major domain)"/>
    <property type="match status" value="1"/>
</dbReference>